<protein>
    <submittedName>
        <fullName evidence="1">Uncharacterized protein</fullName>
    </submittedName>
</protein>
<dbReference type="EMBL" id="FOOG01000009">
    <property type="protein sequence ID" value="SFF80098.1"/>
    <property type="molecule type" value="Genomic_DNA"/>
</dbReference>
<dbReference type="RefSeq" id="WP_089751452.1">
    <property type="nucleotide sequence ID" value="NZ_FOOG01000009.1"/>
</dbReference>
<dbReference type="AlphaFoldDB" id="A0A1I2LNI7"/>
<evidence type="ECO:0000313" key="2">
    <source>
        <dbReference type="Proteomes" id="UP000198897"/>
    </source>
</evidence>
<evidence type="ECO:0000313" key="1">
    <source>
        <dbReference type="EMBL" id="SFF80098.1"/>
    </source>
</evidence>
<gene>
    <name evidence="1" type="ORF">SAMN05216353_10992</name>
</gene>
<reference evidence="2" key="1">
    <citation type="submission" date="2016-10" db="EMBL/GenBank/DDBJ databases">
        <authorList>
            <person name="Varghese N."/>
            <person name="Submissions S."/>
        </authorList>
    </citation>
    <scope>NUCLEOTIDE SEQUENCE [LARGE SCALE GENOMIC DNA]</scope>
    <source>
        <strain evidence="2">FP5</strain>
    </source>
</reference>
<keyword evidence="2" id="KW-1185">Reference proteome</keyword>
<organism evidence="1 2">
    <name type="scientific">Halobacillus alkaliphilus</name>
    <dbReference type="NCBI Taxonomy" id="396056"/>
    <lineage>
        <taxon>Bacteria</taxon>
        <taxon>Bacillati</taxon>
        <taxon>Bacillota</taxon>
        <taxon>Bacilli</taxon>
        <taxon>Bacillales</taxon>
        <taxon>Bacillaceae</taxon>
        <taxon>Halobacillus</taxon>
    </lineage>
</organism>
<dbReference type="Proteomes" id="UP000198897">
    <property type="component" value="Unassembled WGS sequence"/>
</dbReference>
<accession>A0A1I2LNI7</accession>
<name>A0A1I2LNI7_9BACI</name>
<dbReference type="OrthoDB" id="8446429at2"/>
<proteinExistence type="predicted"/>
<sequence>MEEYVNHHSRDLNNSILMSSPSLISFMDKSKNMNWYSPLENENYKEYRNEFLELDDEWKSAKSQMELYWPAQGPRWDGIAMVQGKDGMKGLVLVEAKAHVQEMRSKLKATDPQSVDLIERTIREIKAVFGSESSMHPWLNQYYQLSNRLAYMYLLNEKLKIPTWLALVNFVDDGSHKPTSVNQWMDHYQEVFAELDINFDSSSLLNRLVTIYPNSVEKN</sequence>